<feature type="transmembrane region" description="Helical" evidence="5">
    <location>
        <begin position="181"/>
        <end position="204"/>
    </location>
</feature>
<dbReference type="Pfam" id="PF07690">
    <property type="entry name" value="MFS_1"/>
    <property type="match status" value="1"/>
</dbReference>
<evidence type="ECO:0000256" key="5">
    <source>
        <dbReference type="SAM" id="Phobius"/>
    </source>
</evidence>
<evidence type="ECO:0000256" key="4">
    <source>
        <dbReference type="ARBA" id="ARBA00023136"/>
    </source>
</evidence>
<dbReference type="GO" id="GO:0015343">
    <property type="term" value="F:siderophore-iron transmembrane transporter activity"/>
    <property type="evidence" value="ECO:0007669"/>
    <property type="project" value="TreeGrafter"/>
</dbReference>
<evidence type="ECO:0000256" key="3">
    <source>
        <dbReference type="ARBA" id="ARBA00022989"/>
    </source>
</evidence>
<proteinExistence type="predicted"/>
<dbReference type="OrthoDB" id="2241241at2759"/>
<dbReference type="Gene3D" id="1.20.1250.20">
    <property type="entry name" value="MFS general substrate transporter like domains"/>
    <property type="match status" value="2"/>
</dbReference>
<dbReference type="EMBL" id="ML179761">
    <property type="protein sequence ID" value="THU82058.1"/>
    <property type="molecule type" value="Genomic_DNA"/>
</dbReference>
<gene>
    <name evidence="6" type="ORF">K435DRAFT_823301</name>
</gene>
<evidence type="ECO:0000313" key="6">
    <source>
        <dbReference type="EMBL" id="THU82058.1"/>
    </source>
</evidence>
<dbReference type="InterPro" id="IPR011701">
    <property type="entry name" value="MFS"/>
</dbReference>
<keyword evidence="3 5" id="KW-1133">Transmembrane helix</keyword>
<dbReference type="GO" id="GO:0005886">
    <property type="term" value="C:plasma membrane"/>
    <property type="evidence" value="ECO:0007669"/>
    <property type="project" value="TreeGrafter"/>
</dbReference>
<accession>A0A4S8L259</accession>
<dbReference type="PANTHER" id="PTHR23501">
    <property type="entry name" value="MAJOR FACILITATOR SUPERFAMILY"/>
    <property type="match status" value="1"/>
</dbReference>
<feature type="transmembrane region" description="Helical" evidence="5">
    <location>
        <begin position="318"/>
        <end position="336"/>
    </location>
</feature>
<reference evidence="6 7" key="1">
    <citation type="journal article" date="2019" name="Nat. Ecol. Evol.">
        <title>Megaphylogeny resolves global patterns of mushroom evolution.</title>
        <authorList>
            <person name="Varga T."/>
            <person name="Krizsan K."/>
            <person name="Foldi C."/>
            <person name="Dima B."/>
            <person name="Sanchez-Garcia M."/>
            <person name="Sanchez-Ramirez S."/>
            <person name="Szollosi G.J."/>
            <person name="Szarkandi J.G."/>
            <person name="Papp V."/>
            <person name="Albert L."/>
            <person name="Andreopoulos W."/>
            <person name="Angelini C."/>
            <person name="Antonin V."/>
            <person name="Barry K.W."/>
            <person name="Bougher N.L."/>
            <person name="Buchanan P."/>
            <person name="Buyck B."/>
            <person name="Bense V."/>
            <person name="Catcheside P."/>
            <person name="Chovatia M."/>
            <person name="Cooper J."/>
            <person name="Damon W."/>
            <person name="Desjardin D."/>
            <person name="Finy P."/>
            <person name="Geml J."/>
            <person name="Haridas S."/>
            <person name="Hughes K."/>
            <person name="Justo A."/>
            <person name="Karasinski D."/>
            <person name="Kautmanova I."/>
            <person name="Kiss B."/>
            <person name="Kocsube S."/>
            <person name="Kotiranta H."/>
            <person name="LaButti K.M."/>
            <person name="Lechner B.E."/>
            <person name="Liimatainen K."/>
            <person name="Lipzen A."/>
            <person name="Lukacs Z."/>
            <person name="Mihaltcheva S."/>
            <person name="Morgado L.N."/>
            <person name="Niskanen T."/>
            <person name="Noordeloos M.E."/>
            <person name="Ohm R.A."/>
            <person name="Ortiz-Santana B."/>
            <person name="Ovrebo C."/>
            <person name="Racz N."/>
            <person name="Riley R."/>
            <person name="Savchenko A."/>
            <person name="Shiryaev A."/>
            <person name="Soop K."/>
            <person name="Spirin V."/>
            <person name="Szebenyi C."/>
            <person name="Tomsovsky M."/>
            <person name="Tulloss R.E."/>
            <person name="Uehling J."/>
            <person name="Grigoriev I.V."/>
            <person name="Vagvolgyi C."/>
            <person name="Papp T."/>
            <person name="Martin F.M."/>
            <person name="Miettinen O."/>
            <person name="Hibbett D.S."/>
            <person name="Nagy L.G."/>
        </authorList>
    </citation>
    <scope>NUCLEOTIDE SEQUENCE [LARGE SCALE GENOMIC DNA]</scope>
    <source>
        <strain evidence="6 7">CBS 962.96</strain>
    </source>
</reference>
<evidence type="ECO:0000256" key="1">
    <source>
        <dbReference type="ARBA" id="ARBA00004141"/>
    </source>
</evidence>
<keyword evidence="7" id="KW-1185">Reference proteome</keyword>
<feature type="transmembrane region" description="Helical" evidence="5">
    <location>
        <begin position="375"/>
        <end position="392"/>
    </location>
</feature>
<feature type="transmembrane region" description="Helical" evidence="5">
    <location>
        <begin position="251"/>
        <end position="276"/>
    </location>
</feature>
<feature type="transmembrane region" description="Helical" evidence="5">
    <location>
        <begin position="404"/>
        <end position="429"/>
    </location>
</feature>
<dbReference type="SUPFAM" id="SSF103473">
    <property type="entry name" value="MFS general substrate transporter"/>
    <property type="match status" value="1"/>
</dbReference>
<feature type="transmembrane region" description="Helical" evidence="5">
    <location>
        <begin position="441"/>
        <end position="461"/>
    </location>
</feature>
<keyword evidence="4 5" id="KW-0472">Membrane</keyword>
<evidence type="ECO:0000256" key="2">
    <source>
        <dbReference type="ARBA" id="ARBA00022692"/>
    </source>
</evidence>
<name>A0A4S8L259_DENBC</name>
<protein>
    <submittedName>
        <fullName evidence="6">MFS general substrate transporter</fullName>
    </submittedName>
</protein>
<evidence type="ECO:0000313" key="7">
    <source>
        <dbReference type="Proteomes" id="UP000297245"/>
    </source>
</evidence>
<dbReference type="Proteomes" id="UP000297245">
    <property type="component" value="Unassembled WGS sequence"/>
</dbReference>
<keyword evidence="2 5" id="KW-0812">Transmembrane</keyword>
<feature type="transmembrane region" description="Helical" evidence="5">
    <location>
        <begin position="510"/>
        <end position="532"/>
    </location>
</feature>
<dbReference type="PANTHER" id="PTHR23501:SF200">
    <property type="entry name" value="TRANSPORTER, PUTATIVE (AFU_ORTHOLOGUE AFUA_3G01360)-RELATED"/>
    <property type="match status" value="1"/>
</dbReference>
<dbReference type="InterPro" id="IPR036259">
    <property type="entry name" value="MFS_trans_sf"/>
</dbReference>
<feature type="transmembrane region" description="Helical" evidence="5">
    <location>
        <begin position="288"/>
        <end position="306"/>
    </location>
</feature>
<feature type="transmembrane region" description="Helical" evidence="5">
    <location>
        <begin position="348"/>
        <end position="368"/>
    </location>
</feature>
<organism evidence="6 7">
    <name type="scientific">Dendrothele bispora (strain CBS 962.96)</name>
    <dbReference type="NCBI Taxonomy" id="1314807"/>
    <lineage>
        <taxon>Eukaryota</taxon>
        <taxon>Fungi</taxon>
        <taxon>Dikarya</taxon>
        <taxon>Basidiomycota</taxon>
        <taxon>Agaricomycotina</taxon>
        <taxon>Agaricomycetes</taxon>
        <taxon>Agaricomycetidae</taxon>
        <taxon>Agaricales</taxon>
        <taxon>Agaricales incertae sedis</taxon>
        <taxon>Dendrothele</taxon>
    </lineage>
</organism>
<comment type="subcellular location">
    <subcellularLocation>
        <location evidence="1">Membrane</location>
        <topology evidence="1">Multi-pass membrane protein</topology>
    </subcellularLocation>
</comment>
<sequence>MGFFDQFVAQFRPSMENSSSTDSIPEKDTQGVSGVAKVEALQMVWGKNGKYLLWTGLALMMIIFELDNSTVYNYQTFATSSFNQLSLLAAIQTCQTIVSAVMNPPIAKISDVIGRGETYIFTITCYLLSYFLCASSTTVNVYAGGAVFYAIGQTGTQVLDQIIISDISTARWRGFAIVQQISYFPFLITPWVSAFIVDSVVGGIGWGWGIGMFAILMPFCASFIIVTLLYYQRKAGKAGIVVTKRITIYDFCSLIDLGGVILLSGGFAMLLLPISLAATTPSRWQTPYLDALMGLGVAFLIALIPYEHWVAKHPVLPLRYLRNATIVLSLYAWSIVSHNYSVRDATFLVYTNGVVQCLVGIAAGWIMYKTRRYKYLNLVGVIIRVIGYGIMMRLRGQNNSTAELFIVQCIQGIGSGIIQTIIVVSAQVVVSHAELAQISSLVLLMSFLGSAIGQAIAGGIYTNTFRDRLRVHLPNASDDTIESLFNSITGILPDWGTNDRFAANSAYSDVMRYITIAALVVGGPMILLALILPNVQLTDRQNIFEDTNITDHKMGVDRAAADLPEIKKEKGT</sequence>
<dbReference type="AlphaFoldDB" id="A0A4S8L259"/>
<feature type="transmembrane region" description="Helical" evidence="5">
    <location>
        <begin position="210"/>
        <end position="231"/>
    </location>
</feature>